<dbReference type="GO" id="GO:0015074">
    <property type="term" value="P:DNA integration"/>
    <property type="evidence" value="ECO:0007669"/>
    <property type="project" value="InterPro"/>
</dbReference>
<dbReference type="AlphaFoldDB" id="A0A4Y8WA38"/>
<dbReference type="SUPFAM" id="SSF56349">
    <property type="entry name" value="DNA breaking-rejoining enzymes"/>
    <property type="match status" value="1"/>
</dbReference>
<keyword evidence="5" id="KW-1185">Reference proteome</keyword>
<evidence type="ECO:0000313" key="5">
    <source>
        <dbReference type="Proteomes" id="UP000297753"/>
    </source>
</evidence>
<organism evidence="4 5">
    <name type="scientific">Vibrio ouci</name>
    <dbReference type="NCBI Taxonomy" id="2499078"/>
    <lineage>
        <taxon>Bacteria</taxon>
        <taxon>Pseudomonadati</taxon>
        <taxon>Pseudomonadota</taxon>
        <taxon>Gammaproteobacteria</taxon>
        <taxon>Vibrionales</taxon>
        <taxon>Vibrionaceae</taxon>
        <taxon>Vibrio</taxon>
    </lineage>
</organism>
<feature type="region of interest" description="Disordered" evidence="2">
    <location>
        <begin position="73"/>
        <end position="113"/>
    </location>
</feature>
<sequence>MRALANVEDVRIHDLRHTFASYAVLEGYPIPMVSKLLGHKRMSSTLRYAHVNDAQVTQSVEAIGEVIRGIVSEQSEAPPKRRTVTESKPKKTISSAKRRRRPVKGMPKPSEEIRTNEQMQKLLHEVDFLDNF</sequence>
<accession>A0A4Y8WA38</accession>
<evidence type="ECO:0000256" key="2">
    <source>
        <dbReference type="SAM" id="MobiDB-lite"/>
    </source>
</evidence>
<dbReference type="OrthoDB" id="9795573at2"/>
<dbReference type="Gene3D" id="1.10.443.10">
    <property type="entry name" value="Intergrase catalytic core"/>
    <property type="match status" value="1"/>
</dbReference>
<dbReference type="Pfam" id="PF00589">
    <property type="entry name" value="Phage_integrase"/>
    <property type="match status" value="1"/>
</dbReference>
<dbReference type="InterPro" id="IPR011010">
    <property type="entry name" value="DNA_brk_join_enz"/>
</dbReference>
<dbReference type="InterPro" id="IPR002104">
    <property type="entry name" value="Integrase_catalytic"/>
</dbReference>
<protein>
    <recommendedName>
        <fullName evidence="3">Tyr recombinase domain-containing protein</fullName>
    </recommendedName>
</protein>
<gene>
    <name evidence="4" type="ORF">ELS82_20455</name>
</gene>
<evidence type="ECO:0000313" key="4">
    <source>
        <dbReference type="EMBL" id="TFH89790.1"/>
    </source>
</evidence>
<dbReference type="RefSeq" id="WP_134837114.1">
    <property type="nucleotide sequence ID" value="NZ_SATR01000045.1"/>
</dbReference>
<dbReference type="EMBL" id="SATR01000045">
    <property type="protein sequence ID" value="TFH89790.1"/>
    <property type="molecule type" value="Genomic_DNA"/>
</dbReference>
<dbReference type="GO" id="GO:0006310">
    <property type="term" value="P:DNA recombination"/>
    <property type="evidence" value="ECO:0007669"/>
    <property type="project" value="UniProtKB-KW"/>
</dbReference>
<dbReference type="Proteomes" id="UP000297753">
    <property type="component" value="Unassembled WGS sequence"/>
</dbReference>
<evidence type="ECO:0000259" key="3">
    <source>
        <dbReference type="PROSITE" id="PS51898"/>
    </source>
</evidence>
<reference evidence="4 5" key="1">
    <citation type="submission" date="2019-01" db="EMBL/GenBank/DDBJ databases">
        <title>Vibrio BEI176 sp. nov, a marine bacterium isolated from China: eastern marignal seas.</title>
        <authorList>
            <person name="Li B."/>
        </authorList>
    </citation>
    <scope>NUCLEOTIDE SEQUENCE [LARGE SCALE GENOMIC DNA]</scope>
    <source>
        <strain evidence="4 5">BEI176</strain>
    </source>
</reference>
<name>A0A4Y8WA38_9VIBR</name>
<dbReference type="GO" id="GO:0003677">
    <property type="term" value="F:DNA binding"/>
    <property type="evidence" value="ECO:0007669"/>
    <property type="project" value="InterPro"/>
</dbReference>
<comment type="caution">
    <text evidence="4">The sequence shown here is derived from an EMBL/GenBank/DDBJ whole genome shotgun (WGS) entry which is preliminary data.</text>
</comment>
<feature type="domain" description="Tyr recombinase" evidence="3">
    <location>
        <begin position="1"/>
        <end position="62"/>
    </location>
</feature>
<dbReference type="InterPro" id="IPR013762">
    <property type="entry name" value="Integrase-like_cat_sf"/>
</dbReference>
<proteinExistence type="predicted"/>
<dbReference type="PROSITE" id="PS51898">
    <property type="entry name" value="TYR_RECOMBINASE"/>
    <property type="match status" value="1"/>
</dbReference>
<evidence type="ECO:0000256" key="1">
    <source>
        <dbReference type="ARBA" id="ARBA00023172"/>
    </source>
</evidence>
<keyword evidence="1" id="KW-0233">DNA recombination</keyword>